<dbReference type="NCBIfam" id="TIGR00140">
    <property type="entry name" value="hupD"/>
    <property type="match status" value="1"/>
</dbReference>
<dbReference type="Pfam" id="PF01750">
    <property type="entry name" value="HycI"/>
    <property type="match status" value="1"/>
</dbReference>
<dbReference type="RefSeq" id="WP_179979400.1">
    <property type="nucleotide sequence ID" value="NZ_LT608333.1"/>
</dbReference>
<sequence>MSDQNVLILGVGNILLTDEGFGVRAAAYLEEHYRWPDNVTLMDGGTQGLMLMSELMDCDVLVVLDVVLGPKEPGTIYRLEGENLRQSLSFRDSMHQTDLLDTLVTCELAGHRPSAVVFGIQPYDYKTMDLNLTAELQAKLPEFCEKVVAELALQGICAEKI</sequence>
<proteinExistence type="inferred from homology"/>
<evidence type="ECO:0000256" key="2">
    <source>
        <dbReference type="ARBA" id="ARBA00022596"/>
    </source>
</evidence>
<evidence type="ECO:0000256" key="7">
    <source>
        <dbReference type="PIRSR" id="PIRSR604419-1"/>
    </source>
</evidence>
<feature type="binding site" evidence="7">
    <location>
        <position position="95"/>
    </location>
    <ligand>
        <name>Ni(2+)</name>
        <dbReference type="ChEBI" id="CHEBI:49786"/>
    </ligand>
</feature>
<dbReference type="PRINTS" id="PR00446">
    <property type="entry name" value="HYDRGNUPTAKE"/>
</dbReference>
<dbReference type="CDD" id="cd06062">
    <property type="entry name" value="H2MP_MemB-H2up"/>
    <property type="match status" value="1"/>
</dbReference>
<keyword evidence="6" id="KW-0378">Hydrolase</keyword>
<keyword evidence="5" id="KW-0064">Aspartyl protease</keyword>
<dbReference type="SUPFAM" id="SSF53163">
    <property type="entry name" value="HybD-like"/>
    <property type="match status" value="1"/>
</dbReference>
<reference evidence="8" key="1">
    <citation type="submission" date="2016-08" db="EMBL/GenBank/DDBJ databases">
        <authorList>
            <person name="Seilhamer J.J."/>
        </authorList>
    </citation>
    <scope>NUCLEOTIDE SEQUENCE</scope>
    <source>
        <strain evidence="8">86-1</strain>
    </source>
</reference>
<evidence type="ECO:0000256" key="1">
    <source>
        <dbReference type="ARBA" id="ARBA00006814"/>
    </source>
</evidence>
<organism evidence="8">
    <name type="scientific">uncultured Desulfovibrio sp</name>
    <dbReference type="NCBI Taxonomy" id="167968"/>
    <lineage>
        <taxon>Bacteria</taxon>
        <taxon>Pseudomonadati</taxon>
        <taxon>Thermodesulfobacteriota</taxon>
        <taxon>Desulfovibrionia</taxon>
        <taxon>Desulfovibrionales</taxon>
        <taxon>Desulfovibrionaceae</taxon>
        <taxon>Desulfovibrio</taxon>
        <taxon>environmental samples</taxon>
    </lineage>
</organism>
<evidence type="ECO:0000256" key="5">
    <source>
        <dbReference type="ARBA" id="ARBA00022750"/>
    </source>
</evidence>
<dbReference type="InterPro" id="IPR023430">
    <property type="entry name" value="Pept_HybD-like_dom_sf"/>
</dbReference>
<evidence type="ECO:0000256" key="4">
    <source>
        <dbReference type="ARBA" id="ARBA00022723"/>
    </source>
</evidence>
<evidence type="ECO:0000256" key="3">
    <source>
        <dbReference type="ARBA" id="ARBA00022670"/>
    </source>
</evidence>
<gene>
    <name evidence="8" type="ORF">KL86DES1_10542</name>
</gene>
<dbReference type="AlphaFoldDB" id="A0A212KZE3"/>
<keyword evidence="2 7" id="KW-0533">Nickel</keyword>
<dbReference type="EMBL" id="FMJC01000001">
    <property type="protein sequence ID" value="SCM70658.1"/>
    <property type="molecule type" value="Genomic_DNA"/>
</dbReference>
<keyword evidence="4 7" id="KW-0479">Metal-binding</keyword>
<dbReference type="GO" id="GO:0016485">
    <property type="term" value="P:protein processing"/>
    <property type="evidence" value="ECO:0007669"/>
    <property type="project" value="InterPro"/>
</dbReference>
<keyword evidence="3" id="KW-0645">Protease</keyword>
<dbReference type="PANTHER" id="PTHR30302:SF1">
    <property type="entry name" value="HYDROGENASE 2 MATURATION PROTEASE"/>
    <property type="match status" value="1"/>
</dbReference>
<dbReference type="NCBIfam" id="TIGR00072">
    <property type="entry name" value="hydrog_prot"/>
    <property type="match status" value="1"/>
</dbReference>
<accession>A0A212KZE3</accession>
<feature type="binding site" evidence="7">
    <location>
        <position position="65"/>
    </location>
    <ligand>
        <name>Ni(2+)</name>
        <dbReference type="ChEBI" id="CHEBI:49786"/>
    </ligand>
</feature>
<evidence type="ECO:0000313" key="8">
    <source>
        <dbReference type="EMBL" id="SCM70658.1"/>
    </source>
</evidence>
<dbReference type="GO" id="GO:0008047">
    <property type="term" value="F:enzyme activator activity"/>
    <property type="evidence" value="ECO:0007669"/>
    <property type="project" value="InterPro"/>
</dbReference>
<name>A0A212KZE3_9BACT</name>
<dbReference type="InterPro" id="IPR000671">
    <property type="entry name" value="Peptidase_A31"/>
</dbReference>
<evidence type="ECO:0000256" key="6">
    <source>
        <dbReference type="ARBA" id="ARBA00022801"/>
    </source>
</evidence>
<dbReference type="Gene3D" id="3.40.50.1450">
    <property type="entry name" value="HybD-like"/>
    <property type="match status" value="1"/>
</dbReference>
<dbReference type="GO" id="GO:0046872">
    <property type="term" value="F:metal ion binding"/>
    <property type="evidence" value="ECO:0007669"/>
    <property type="project" value="UniProtKB-KW"/>
</dbReference>
<feature type="binding site" evidence="7">
    <location>
        <position position="19"/>
    </location>
    <ligand>
        <name>Ni(2+)</name>
        <dbReference type="ChEBI" id="CHEBI:49786"/>
    </ligand>
</feature>
<protein>
    <submittedName>
        <fullName evidence="8">Hydrogenase expression/formation protein</fullName>
    </submittedName>
</protein>
<dbReference type="PANTHER" id="PTHR30302">
    <property type="entry name" value="HYDROGENASE 1 MATURATION PROTEASE"/>
    <property type="match status" value="1"/>
</dbReference>
<dbReference type="InterPro" id="IPR004419">
    <property type="entry name" value="Pept_A31_hyd_express"/>
</dbReference>
<dbReference type="GO" id="GO:0004190">
    <property type="term" value="F:aspartic-type endopeptidase activity"/>
    <property type="evidence" value="ECO:0007669"/>
    <property type="project" value="UniProtKB-KW"/>
</dbReference>
<comment type="similarity">
    <text evidence="1">Belongs to the peptidase A31 family.</text>
</comment>